<name>A0AAV9ADA1_ACOGR</name>
<evidence type="ECO:0000256" key="5">
    <source>
        <dbReference type="SAM" id="SignalP"/>
    </source>
</evidence>
<keyword evidence="3" id="KW-1015">Disulfide bond</keyword>
<reference evidence="7" key="2">
    <citation type="submission" date="2023-06" db="EMBL/GenBank/DDBJ databases">
        <authorList>
            <person name="Ma L."/>
            <person name="Liu K.-W."/>
            <person name="Li Z."/>
            <person name="Hsiao Y.-Y."/>
            <person name="Qi Y."/>
            <person name="Fu T."/>
            <person name="Tang G."/>
            <person name="Zhang D."/>
            <person name="Sun W.-H."/>
            <person name="Liu D.-K."/>
            <person name="Li Y."/>
            <person name="Chen G.-Z."/>
            <person name="Liu X.-D."/>
            <person name="Liao X.-Y."/>
            <person name="Jiang Y.-T."/>
            <person name="Yu X."/>
            <person name="Hao Y."/>
            <person name="Huang J."/>
            <person name="Zhao X.-W."/>
            <person name="Ke S."/>
            <person name="Chen Y.-Y."/>
            <person name="Wu W.-L."/>
            <person name="Hsu J.-L."/>
            <person name="Lin Y.-F."/>
            <person name="Huang M.-D."/>
            <person name="Li C.-Y."/>
            <person name="Huang L."/>
            <person name="Wang Z.-W."/>
            <person name="Zhao X."/>
            <person name="Zhong W.-Y."/>
            <person name="Peng D.-H."/>
            <person name="Ahmad S."/>
            <person name="Lan S."/>
            <person name="Zhang J.-S."/>
            <person name="Tsai W.-C."/>
            <person name="Van De Peer Y."/>
            <person name="Liu Z.-J."/>
        </authorList>
    </citation>
    <scope>NUCLEOTIDE SEQUENCE</scope>
    <source>
        <strain evidence="7">SCP</strain>
        <tissue evidence="7">Leaves</tissue>
    </source>
</reference>
<evidence type="ECO:0000256" key="3">
    <source>
        <dbReference type="ARBA" id="ARBA00023157"/>
    </source>
</evidence>
<dbReference type="Gene3D" id="1.10.110.10">
    <property type="entry name" value="Plant lipid-transfer and hydrophobic proteins"/>
    <property type="match status" value="1"/>
</dbReference>
<dbReference type="EMBL" id="JAUJYN010000010">
    <property type="protein sequence ID" value="KAK1262132.1"/>
    <property type="molecule type" value="Genomic_DNA"/>
</dbReference>
<evidence type="ECO:0000313" key="8">
    <source>
        <dbReference type="Proteomes" id="UP001179952"/>
    </source>
</evidence>
<feature type="chain" id="PRO_5044012551" description="Bifunctional inhibitor/plant lipid transfer protein/seed storage helical domain-containing protein" evidence="5">
    <location>
        <begin position="34"/>
        <end position="160"/>
    </location>
</feature>
<proteinExistence type="inferred from homology"/>
<comment type="caution">
    <text evidence="7">The sequence shown here is derived from an EMBL/GenBank/DDBJ whole genome shotgun (WGS) entry which is preliminary data.</text>
</comment>
<dbReference type="InterPro" id="IPR043325">
    <property type="entry name" value="LTSS"/>
</dbReference>
<keyword evidence="8" id="KW-1185">Reference proteome</keyword>
<keyword evidence="2 5" id="KW-0732">Signal</keyword>
<comment type="similarity">
    <text evidence="1">Belongs to the plant LTP family.</text>
</comment>
<dbReference type="InterPro" id="IPR036312">
    <property type="entry name" value="Bifun_inhib/LTP/seed_sf"/>
</dbReference>
<feature type="signal peptide" evidence="5">
    <location>
        <begin position="1"/>
        <end position="33"/>
    </location>
</feature>
<dbReference type="SUPFAM" id="SSF47699">
    <property type="entry name" value="Bifunctional inhibitor/lipid-transfer protein/seed storage 2S albumin"/>
    <property type="match status" value="1"/>
</dbReference>
<keyword evidence="4" id="KW-0325">Glycoprotein</keyword>
<dbReference type="CDD" id="cd00010">
    <property type="entry name" value="AAI_LTSS"/>
    <property type="match status" value="1"/>
</dbReference>
<sequence>MGSAPTASVTLVAAAEAMMMLLLLLSAADGVAGQGSSSTGVPDCASKLVACAAYLNATTKPPDSCCGPLTEAVTRELQCLCNLYENPSIFRAFNIDINQALRLPKLCGLSGDASLCNTVAAGPSSSNLSPPAATGAGSGAAGLGGSVVMGLLLLWSAFMV</sequence>
<protein>
    <recommendedName>
        <fullName evidence="6">Bifunctional inhibitor/plant lipid transfer protein/seed storage helical domain-containing protein</fullName>
    </recommendedName>
</protein>
<feature type="domain" description="Bifunctional inhibitor/plant lipid transfer protein/seed storage helical" evidence="6">
    <location>
        <begin position="33"/>
        <end position="116"/>
    </location>
</feature>
<evidence type="ECO:0000256" key="4">
    <source>
        <dbReference type="ARBA" id="ARBA00023180"/>
    </source>
</evidence>
<dbReference type="Proteomes" id="UP001179952">
    <property type="component" value="Unassembled WGS sequence"/>
</dbReference>
<dbReference type="Pfam" id="PF14368">
    <property type="entry name" value="LTP_2"/>
    <property type="match status" value="1"/>
</dbReference>
<dbReference type="AlphaFoldDB" id="A0AAV9ADA1"/>
<dbReference type="InterPro" id="IPR016140">
    <property type="entry name" value="Bifunc_inhib/LTP/seed_store"/>
</dbReference>
<dbReference type="PANTHER" id="PTHR33044">
    <property type="entry name" value="BIFUNCTIONAL INHIBITOR/LIPID-TRANSFER PROTEIN/SEED STORAGE 2S ALBUMIN SUPERFAMILY PROTEIN-RELATED"/>
    <property type="match status" value="1"/>
</dbReference>
<accession>A0AAV9ADA1</accession>
<organism evidence="7 8">
    <name type="scientific">Acorus gramineus</name>
    <name type="common">Dwarf sweet flag</name>
    <dbReference type="NCBI Taxonomy" id="55184"/>
    <lineage>
        <taxon>Eukaryota</taxon>
        <taxon>Viridiplantae</taxon>
        <taxon>Streptophyta</taxon>
        <taxon>Embryophyta</taxon>
        <taxon>Tracheophyta</taxon>
        <taxon>Spermatophyta</taxon>
        <taxon>Magnoliopsida</taxon>
        <taxon>Liliopsida</taxon>
        <taxon>Acoraceae</taxon>
        <taxon>Acorus</taxon>
    </lineage>
</organism>
<evidence type="ECO:0000256" key="1">
    <source>
        <dbReference type="ARBA" id="ARBA00009748"/>
    </source>
</evidence>
<evidence type="ECO:0000259" key="6">
    <source>
        <dbReference type="Pfam" id="PF14368"/>
    </source>
</evidence>
<evidence type="ECO:0000313" key="7">
    <source>
        <dbReference type="EMBL" id="KAK1262132.1"/>
    </source>
</evidence>
<gene>
    <name evidence="7" type="ORF">QJS04_geneDACA020465</name>
</gene>
<reference evidence="7" key="1">
    <citation type="journal article" date="2023" name="Nat. Commun.">
        <title>Diploid and tetraploid genomes of Acorus and the evolution of monocots.</title>
        <authorList>
            <person name="Ma L."/>
            <person name="Liu K.W."/>
            <person name="Li Z."/>
            <person name="Hsiao Y.Y."/>
            <person name="Qi Y."/>
            <person name="Fu T."/>
            <person name="Tang G.D."/>
            <person name="Zhang D."/>
            <person name="Sun W.H."/>
            <person name="Liu D.K."/>
            <person name="Li Y."/>
            <person name="Chen G.Z."/>
            <person name="Liu X.D."/>
            <person name="Liao X.Y."/>
            <person name="Jiang Y.T."/>
            <person name="Yu X."/>
            <person name="Hao Y."/>
            <person name="Huang J."/>
            <person name="Zhao X.W."/>
            <person name="Ke S."/>
            <person name="Chen Y.Y."/>
            <person name="Wu W.L."/>
            <person name="Hsu J.L."/>
            <person name="Lin Y.F."/>
            <person name="Huang M.D."/>
            <person name="Li C.Y."/>
            <person name="Huang L."/>
            <person name="Wang Z.W."/>
            <person name="Zhao X."/>
            <person name="Zhong W.Y."/>
            <person name="Peng D.H."/>
            <person name="Ahmad S."/>
            <person name="Lan S."/>
            <person name="Zhang J.S."/>
            <person name="Tsai W.C."/>
            <person name="Van de Peer Y."/>
            <person name="Liu Z.J."/>
        </authorList>
    </citation>
    <scope>NUCLEOTIDE SEQUENCE</scope>
    <source>
        <strain evidence="7">SCP</strain>
    </source>
</reference>
<evidence type="ECO:0000256" key="2">
    <source>
        <dbReference type="ARBA" id="ARBA00022729"/>
    </source>
</evidence>